<dbReference type="RefSeq" id="WP_061835747.1">
    <property type="nucleotide sequence ID" value="NZ_LUKE01000003.1"/>
</dbReference>
<gene>
    <name evidence="2" type="ORF">AZI86_13625</name>
</gene>
<evidence type="ECO:0000313" key="3">
    <source>
        <dbReference type="Proteomes" id="UP000075320"/>
    </source>
</evidence>
<evidence type="ECO:0008006" key="4">
    <source>
        <dbReference type="Google" id="ProtNLM"/>
    </source>
</evidence>
<comment type="caution">
    <text evidence="2">The sequence shown here is derived from an EMBL/GenBank/DDBJ whole genome shotgun (WGS) entry which is preliminary data.</text>
</comment>
<organism evidence="2 3">
    <name type="scientific">Bdellovibrio bacteriovorus</name>
    <dbReference type="NCBI Taxonomy" id="959"/>
    <lineage>
        <taxon>Bacteria</taxon>
        <taxon>Pseudomonadati</taxon>
        <taxon>Bdellovibrionota</taxon>
        <taxon>Bdellovibrionia</taxon>
        <taxon>Bdellovibrionales</taxon>
        <taxon>Pseudobdellovibrionaceae</taxon>
        <taxon>Bdellovibrio</taxon>
    </lineage>
</organism>
<evidence type="ECO:0000256" key="1">
    <source>
        <dbReference type="SAM" id="SignalP"/>
    </source>
</evidence>
<sequence length="159" mass="17913">MFKGAALFVLVSVVSSLTLAQGEFPLGPDATLTPGSLCNSADQIRYPEKIKYCKRDVSGGEKAQVFRKYDNIGYRTRSMNRQDFKIDHYIPLCAGGGNDERNLWPQHVSVYQITDKLEELVCIKMAEGRLSQKRAIEYIRRAKNNLDEAPGIEDEVRGL</sequence>
<dbReference type="Proteomes" id="UP000075320">
    <property type="component" value="Unassembled WGS sequence"/>
</dbReference>
<name>A0A150WJQ1_BDEBC</name>
<evidence type="ECO:0000313" key="2">
    <source>
        <dbReference type="EMBL" id="KYG63853.1"/>
    </source>
</evidence>
<protein>
    <recommendedName>
        <fullName evidence="4">HNH endonuclease</fullName>
    </recommendedName>
</protein>
<keyword evidence="1" id="KW-0732">Signal</keyword>
<accession>A0A150WJQ1</accession>
<dbReference type="OrthoDB" id="9104842at2"/>
<feature type="signal peptide" evidence="1">
    <location>
        <begin position="1"/>
        <end position="20"/>
    </location>
</feature>
<dbReference type="AlphaFoldDB" id="A0A150WJQ1"/>
<keyword evidence="3" id="KW-1185">Reference proteome</keyword>
<dbReference type="EMBL" id="LUKE01000003">
    <property type="protein sequence ID" value="KYG63853.1"/>
    <property type="molecule type" value="Genomic_DNA"/>
</dbReference>
<feature type="chain" id="PRO_5007573096" description="HNH endonuclease" evidence="1">
    <location>
        <begin position="21"/>
        <end position="159"/>
    </location>
</feature>
<proteinExistence type="predicted"/>
<reference evidence="2 3" key="1">
    <citation type="submission" date="2016-03" db="EMBL/GenBank/DDBJ databases">
        <authorList>
            <person name="Ploux O."/>
        </authorList>
    </citation>
    <scope>NUCLEOTIDE SEQUENCE [LARGE SCALE GENOMIC DNA]</scope>
    <source>
        <strain evidence="2 3">R0</strain>
    </source>
</reference>